<evidence type="ECO:0000313" key="1">
    <source>
        <dbReference type="EMBL" id="PJF45220.1"/>
    </source>
</evidence>
<name>A0A2M8Q5Z9_9CHLR</name>
<feature type="non-terminal residue" evidence="1">
    <location>
        <position position="78"/>
    </location>
</feature>
<organism evidence="1 2">
    <name type="scientific">Candidatus Thermofonsia Clade 3 bacterium</name>
    <dbReference type="NCBI Taxonomy" id="2364212"/>
    <lineage>
        <taxon>Bacteria</taxon>
        <taxon>Bacillati</taxon>
        <taxon>Chloroflexota</taxon>
        <taxon>Candidatus Thermofontia</taxon>
        <taxon>Candidatus Thermofonsia Clade 3</taxon>
    </lineage>
</organism>
<comment type="caution">
    <text evidence="1">The sequence shown here is derived from an EMBL/GenBank/DDBJ whole genome shotgun (WGS) entry which is preliminary data.</text>
</comment>
<feature type="non-terminal residue" evidence="1">
    <location>
        <position position="1"/>
    </location>
</feature>
<dbReference type="AlphaFoldDB" id="A0A2M8Q5Z9"/>
<dbReference type="EMBL" id="PGTN01001325">
    <property type="protein sequence ID" value="PJF45220.1"/>
    <property type="molecule type" value="Genomic_DNA"/>
</dbReference>
<protein>
    <submittedName>
        <fullName evidence="1">Uncharacterized protein</fullName>
    </submittedName>
</protein>
<gene>
    <name evidence="1" type="ORF">CUN48_20010</name>
</gene>
<dbReference type="Proteomes" id="UP000230790">
    <property type="component" value="Unassembled WGS sequence"/>
</dbReference>
<proteinExistence type="predicted"/>
<evidence type="ECO:0000313" key="2">
    <source>
        <dbReference type="Proteomes" id="UP000230790"/>
    </source>
</evidence>
<sequence length="78" mass="9029">DEFPCPHCGARLTKRTMERAWVTTYDKALGQTIRQAKQVPVLINYSVDKTRFEKAPDAFDLALIEKIEALDIPYWFPT</sequence>
<accession>A0A2M8Q5Z9</accession>
<reference evidence="1 2" key="1">
    <citation type="submission" date="2017-11" db="EMBL/GenBank/DDBJ databases">
        <title>Evolution of Phototrophy in the Chloroflexi Phylum Driven by Horizontal Gene Transfer.</title>
        <authorList>
            <person name="Ward L.M."/>
            <person name="Hemp J."/>
            <person name="Shih P.M."/>
            <person name="Mcglynn S.E."/>
            <person name="Fischer W."/>
        </authorList>
    </citation>
    <scope>NUCLEOTIDE SEQUENCE [LARGE SCALE GENOMIC DNA]</scope>
    <source>
        <strain evidence="1">JP3_7</strain>
    </source>
</reference>